<feature type="binding site" evidence="6">
    <location>
        <position position="91"/>
    </location>
    <ligand>
        <name>shikimate</name>
        <dbReference type="ChEBI" id="CHEBI:36208"/>
    </ligand>
</feature>
<reference evidence="10 11" key="1">
    <citation type="submission" date="2017-05" db="EMBL/GenBank/DDBJ databases">
        <title>Host range expansion of the Methanosphaera genus to humans and monogastric animals involves recent and extensive reduction in genome content.</title>
        <authorList>
            <person name="Hoedt E.C."/>
            <person name="Volmer J.G."/>
            <person name="Parks D.H."/>
            <person name="Rosewarne C.P."/>
            <person name="Denman S.E."/>
            <person name="Mcsweeney C.S."/>
            <person name="O Cuiv P."/>
            <person name="Hugenholtz P."/>
            <person name="Tyson G.W."/>
            <person name="Morrison M."/>
        </authorList>
    </citation>
    <scope>NUCLEOTIDE SEQUENCE [LARGE SCALE GENOMIC DNA]</scope>
    <source>
        <strain evidence="10 11">PA5</strain>
    </source>
</reference>
<dbReference type="GO" id="GO:0009423">
    <property type="term" value="P:chorismate biosynthetic process"/>
    <property type="evidence" value="ECO:0007669"/>
    <property type="project" value="UniProtKB-UniRule"/>
</dbReference>
<evidence type="ECO:0000259" key="9">
    <source>
        <dbReference type="Pfam" id="PF18317"/>
    </source>
</evidence>
<dbReference type="CDD" id="cd01065">
    <property type="entry name" value="NAD_bind_Shikimate_DH"/>
    <property type="match status" value="1"/>
</dbReference>
<dbReference type="GeneID" id="3855436"/>
<dbReference type="InterPro" id="IPR022893">
    <property type="entry name" value="Shikimate_DH_fam"/>
</dbReference>
<dbReference type="NCBIfam" id="NF001314">
    <property type="entry name" value="PRK00258.2-2"/>
    <property type="match status" value="1"/>
</dbReference>
<feature type="domain" description="Shikimate dehydrogenase substrate binding N-terminal" evidence="8">
    <location>
        <begin position="11"/>
        <end position="93"/>
    </location>
</feature>
<comment type="function">
    <text evidence="6">Involved in the biosynthesis of the chorismate, which leads to the biosynthesis of aromatic amino acids. Catalyzes the reversible NADPH linked reduction of 3-dehydroshikimate (DHSA) to yield shikimate (SA).</text>
</comment>
<dbReference type="PANTHER" id="PTHR21089">
    <property type="entry name" value="SHIKIMATE DEHYDROGENASE"/>
    <property type="match status" value="1"/>
</dbReference>
<feature type="binding site" evidence="6">
    <location>
        <position position="66"/>
    </location>
    <ligand>
        <name>shikimate</name>
        <dbReference type="ChEBI" id="CHEBI:36208"/>
    </ligand>
</feature>
<keyword evidence="4 6" id="KW-0560">Oxidoreductase</keyword>
<feature type="binding site" evidence="6">
    <location>
        <position position="255"/>
    </location>
    <ligand>
        <name>shikimate</name>
        <dbReference type="ChEBI" id="CHEBI:36208"/>
    </ligand>
</feature>
<keyword evidence="5 6" id="KW-0057">Aromatic amino acid biosynthesis</keyword>
<feature type="binding site" evidence="6">
    <location>
        <position position="106"/>
    </location>
    <ligand>
        <name>shikimate</name>
        <dbReference type="ChEBI" id="CHEBI:36208"/>
    </ligand>
</feature>
<dbReference type="InterPro" id="IPR041121">
    <property type="entry name" value="SDH_C"/>
</dbReference>
<dbReference type="InterPro" id="IPR036291">
    <property type="entry name" value="NAD(P)-bd_dom_sf"/>
</dbReference>
<evidence type="ECO:0000256" key="1">
    <source>
        <dbReference type="ARBA" id="ARBA00012962"/>
    </source>
</evidence>
<dbReference type="SUPFAM" id="SSF51735">
    <property type="entry name" value="NAD(P)-binding Rossmann-fold domains"/>
    <property type="match status" value="1"/>
</dbReference>
<dbReference type="HAMAP" id="MF_00222">
    <property type="entry name" value="Shikimate_DH_AroE"/>
    <property type="match status" value="1"/>
</dbReference>
<proteinExistence type="inferred from homology"/>
<evidence type="ECO:0000259" key="7">
    <source>
        <dbReference type="Pfam" id="PF01488"/>
    </source>
</evidence>
<comment type="similarity">
    <text evidence="6">Belongs to the shikimate dehydrogenase family.</text>
</comment>
<comment type="pathway">
    <text evidence="6">Metabolic intermediate biosynthesis; chorismate biosynthesis; chorismate from D-erythrose 4-phosphate and phosphoenolpyruvate: step 4/7.</text>
</comment>
<dbReference type="EMBL" id="NGJK01000029">
    <property type="protein sequence ID" value="RAP03326.1"/>
    <property type="molecule type" value="Genomic_DNA"/>
</dbReference>
<dbReference type="GO" id="GO:0050661">
    <property type="term" value="F:NADP binding"/>
    <property type="evidence" value="ECO:0007669"/>
    <property type="project" value="InterPro"/>
</dbReference>
<evidence type="ECO:0000256" key="4">
    <source>
        <dbReference type="ARBA" id="ARBA00023002"/>
    </source>
</evidence>
<feature type="domain" description="SDH C-terminal" evidence="9">
    <location>
        <begin position="248"/>
        <end position="274"/>
    </location>
</feature>
<organism evidence="10 11">
    <name type="scientific">Methanosphaera stadtmanae</name>
    <dbReference type="NCBI Taxonomy" id="2317"/>
    <lineage>
        <taxon>Archaea</taxon>
        <taxon>Methanobacteriati</taxon>
        <taxon>Methanobacteriota</taxon>
        <taxon>Methanomada group</taxon>
        <taxon>Methanobacteria</taxon>
        <taxon>Methanobacteriales</taxon>
        <taxon>Methanobacteriaceae</taxon>
        <taxon>Methanosphaera</taxon>
    </lineage>
</organism>
<sequence length="283" mass="31401">MITGKTLITGVIGHPIEHSFSPPMHNNAYKLMNMDYKYVPFHVEVENLKHVITSAKTLNIKGLNVTIPHKTTIIPYLDEIDETAEKIGAVNTINFKDGIAKGYNTDGIGAIVSIEKYTSLKDKNIMIIGAGGASKAITFTLLNKNINQLIVANRSKDNAQKLITNLKNQTNFENIDFINIKKTDNVIDDVDIIINTTPIGMYPKDEVAPPIKTDKISSKHTVMDIIYNPLETQLLKQSKKQGATTIPGTHMLINQGIKAFEIFTGKTPSYESFEKPLLKHLQG</sequence>
<keyword evidence="2 6" id="KW-0028">Amino-acid biosynthesis</keyword>
<dbReference type="Pfam" id="PF18317">
    <property type="entry name" value="SDH_C"/>
    <property type="match status" value="1"/>
</dbReference>
<dbReference type="AlphaFoldDB" id="A0A328Q6U0"/>
<dbReference type="Pfam" id="PF01488">
    <property type="entry name" value="Shikimate_DH"/>
    <property type="match status" value="1"/>
</dbReference>
<dbReference type="Gene3D" id="3.40.50.720">
    <property type="entry name" value="NAD(P)-binding Rossmann-like Domain"/>
    <property type="match status" value="1"/>
</dbReference>
<evidence type="ECO:0000256" key="6">
    <source>
        <dbReference type="HAMAP-Rule" id="MF_00222"/>
    </source>
</evidence>
<feature type="binding site" evidence="6">
    <location>
        <position position="227"/>
    </location>
    <ligand>
        <name>shikimate</name>
        <dbReference type="ChEBI" id="CHEBI:36208"/>
    </ligand>
</feature>
<dbReference type="GO" id="GO:0019632">
    <property type="term" value="P:shikimate metabolic process"/>
    <property type="evidence" value="ECO:0007669"/>
    <property type="project" value="InterPro"/>
</dbReference>
<dbReference type="InterPro" id="IPR013708">
    <property type="entry name" value="Shikimate_DH-bd_N"/>
</dbReference>
<name>A0A328Q6U0_9EURY</name>
<comment type="subunit">
    <text evidence="6">Homodimer.</text>
</comment>
<evidence type="ECO:0000256" key="3">
    <source>
        <dbReference type="ARBA" id="ARBA00022857"/>
    </source>
</evidence>
<dbReference type="Gene3D" id="3.40.50.10860">
    <property type="entry name" value="Leucine Dehydrogenase, chain A, domain 1"/>
    <property type="match status" value="1"/>
</dbReference>
<feature type="binding site" evidence="6">
    <location>
        <begin position="129"/>
        <end position="133"/>
    </location>
    <ligand>
        <name>NADP(+)</name>
        <dbReference type="ChEBI" id="CHEBI:58349"/>
    </ligand>
</feature>
<dbReference type="UniPathway" id="UPA00053">
    <property type="reaction ID" value="UER00087"/>
</dbReference>
<dbReference type="GO" id="GO:0008652">
    <property type="term" value="P:amino acid biosynthetic process"/>
    <property type="evidence" value="ECO:0007669"/>
    <property type="project" value="UniProtKB-KW"/>
</dbReference>
<dbReference type="GeneID" id="41325222"/>
<feature type="domain" description="Quinate/shikimate 5-dehydrogenase/glutamyl-tRNA reductase" evidence="7">
    <location>
        <begin position="116"/>
        <end position="197"/>
    </location>
</feature>
<dbReference type="OMA" id="FGNPIKH"/>
<feature type="binding site" evidence="6">
    <location>
        <position position="225"/>
    </location>
    <ligand>
        <name>NADP(+)</name>
        <dbReference type="ChEBI" id="CHEBI:58349"/>
    </ligand>
</feature>
<dbReference type="NCBIfam" id="NF001319">
    <property type="entry name" value="PRK00258.3-3"/>
    <property type="match status" value="1"/>
</dbReference>
<evidence type="ECO:0000313" key="10">
    <source>
        <dbReference type="EMBL" id="RAP03326.1"/>
    </source>
</evidence>
<comment type="caution">
    <text evidence="10">The sequence shown here is derived from an EMBL/GenBank/DDBJ whole genome shotgun (WGS) entry which is preliminary data.</text>
</comment>
<dbReference type="NCBIfam" id="TIGR00507">
    <property type="entry name" value="aroE"/>
    <property type="match status" value="1"/>
</dbReference>
<evidence type="ECO:0000259" key="8">
    <source>
        <dbReference type="Pfam" id="PF08501"/>
    </source>
</evidence>
<evidence type="ECO:0000256" key="2">
    <source>
        <dbReference type="ARBA" id="ARBA00022605"/>
    </source>
</evidence>
<dbReference type="EC" id="1.1.1.25" evidence="1 6"/>
<evidence type="ECO:0000256" key="5">
    <source>
        <dbReference type="ARBA" id="ARBA00023141"/>
    </source>
</evidence>
<feature type="binding site" evidence="6">
    <location>
        <position position="82"/>
    </location>
    <ligand>
        <name>NADP(+)</name>
        <dbReference type="ChEBI" id="CHEBI:58349"/>
    </ligand>
</feature>
<dbReference type="InterPro" id="IPR006151">
    <property type="entry name" value="Shikm_DH/Glu-tRNA_Rdtase"/>
</dbReference>
<dbReference type="SUPFAM" id="SSF53223">
    <property type="entry name" value="Aminoacid dehydrogenase-like, N-terminal domain"/>
    <property type="match status" value="1"/>
</dbReference>
<feature type="active site" description="Proton acceptor" evidence="6">
    <location>
        <position position="70"/>
    </location>
</feature>
<gene>
    <name evidence="6" type="primary">aroE</name>
    <name evidence="10" type="ORF">CA615_03135</name>
</gene>
<dbReference type="InterPro" id="IPR011342">
    <property type="entry name" value="Shikimate_DH"/>
</dbReference>
<dbReference type="GO" id="GO:0009073">
    <property type="term" value="P:aromatic amino acid family biosynthetic process"/>
    <property type="evidence" value="ECO:0007669"/>
    <property type="project" value="UniProtKB-KW"/>
</dbReference>
<keyword evidence="3 6" id="KW-0521">NADP</keyword>
<accession>A0A328Q6U0</accession>
<dbReference type="GO" id="GO:0004764">
    <property type="term" value="F:shikimate 3-dehydrogenase (NADP+) activity"/>
    <property type="evidence" value="ECO:0007669"/>
    <property type="project" value="UniProtKB-UniRule"/>
</dbReference>
<protein>
    <recommendedName>
        <fullName evidence="1 6">Shikimate dehydrogenase (NADP(+))</fullName>
        <shortName evidence="6">SDH</shortName>
        <ecNumber evidence="1 6">1.1.1.25</ecNumber>
    </recommendedName>
</protein>
<dbReference type="Proteomes" id="UP000248557">
    <property type="component" value="Unassembled WGS sequence"/>
</dbReference>
<evidence type="ECO:0000313" key="11">
    <source>
        <dbReference type="Proteomes" id="UP000248557"/>
    </source>
</evidence>
<feature type="binding site" evidence="6">
    <location>
        <begin position="19"/>
        <end position="21"/>
    </location>
    <ligand>
        <name>shikimate</name>
        <dbReference type="ChEBI" id="CHEBI:36208"/>
    </ligand>
</feature>
<dbReference type="InterPro" id="IPR046346">
    <property type="entry name" value="Aminoacid_DH-like_N_sf"/>
</dbReference>
<dbReference type="PANTHER" id="PTHR21089:SF1">
    <property type="entry name" value="BIFUNCTIONAL 3-DEHYDROQUINATE DEHYDRATASE_SHIKIMATE DEHYDROGENASE, CHLOROPLASTIC"/>
    <property type="match status" value="1"/>
</dbReference>
<dbReference type="FunFam" id="3.40.50.720:FF:000086">
    <property type="entry name" value="Quinate/shikimate dehydrogenase"/>
    <property type="match status" value="1"/>
</dbReference>
<dbReference type="RefSeq" id="WP_011406245.1">
    <property type="nucleotide sequence ID" value="NZ_CAUHHK010000003.1"/>
</dbReference>
<dbReference type="SMR" id="A0A328Q6U0"/>
<dbReference type="Pfam" id="PF08501">
    <property type="entry name" value="Shikimate_dh_N"/>
    <property type="match status" value="1"/>
</dbReference>
<comment type="caution">
    <text evidence="6">Lacks conserved residue(s) required for the propagation of feature annotation.</text>
</comment>
<comment type="catalytic activity">
    <reaction evidence="6">
        <text>shikimate + NADP(+) = 3-dehydroshikimate + NADPH + H(+)</text>
        <dbReference type="Rhea" id="RHEA:17737"/>
        <dbReference type="ChEBI" id="CHEBI:15378"/>
        <dbReference type="ChEBI" id="CHEBI:16630"/>
        <dbReference type="ChEBI" id="CHEBI:36208"/>
        <dbReference type="ChEBI" id="CHEBI:57783"/>
        <dbReference type="ChEBI" id="CHEBI:58349"/>
        <dbReference type="EC" id="1.1.1.25"/>
    </reaction>
</comment>
<feature type="binding site" evidence="6">
    <location>
        <position position="248"/>
    </location>
    <ligand>
        <name>NADP(+)</name>
        <dbReference type="ChEBI" id="CHEBI:58349"/>
    </ligand>
</feature>